<dbReference type="Proteomes" id="UP001141806">
    <property type="component" value="Unassembled WGS sequence"/>
</dbReference>
<dbReference type="GO" id="GO:0005777">
    <property type="term" value="C:peroxisome"/>
    <property type="evidence" value="ECO:0007669"/>
    <property type="project" value="UniProtKB-SubCell"/>
</dbReference>
<evidence type="ECO:0000256" key="6">
    <source>
        <dbReference type="ARBA" id="ARBA00061187"/>
    </source>
</evidence>
<dbReference type="NCBIfam" id="TIGR00369">
    <property type="entry name" value="unchar_dom_1"/>
    <property type="match status" value="1"/>
</dbReference>
<gene>
    <name evidence="9" type="ORF">NE237_004933</name>
</gene>
<dbReference type="SUPFAM" id="SSF54637">
    <property type="entry name" value="Thioesterase/thiol ester dehydrase-isomerase"/>
    <property type="match status" value="1"/>
</dbReference>
<name>A0A9Q0QU54_9MAGN</name>
<proteinExistence type="inferred from homology"/>
<evidence type="ECO:0000256" key="7">
    <source>
        <dbReference type="ARBA" id="ARBA00066058"/>
    </source>
</evidence>
<organism evidence="9 10">
    <name type="scientific">Protea cynaroides</name>
    <dbReference type="NCBI Taxonomy" id="273540"/>
    <lineage>
        <taxon>Eukaryota</taxon>
        <taxon>Viridiplantae</taxon>
        <taxon>Streptophyta</taxon>
        <taxon>Embryophyta</taxon>
        <taxon>Tracheophyta</taxon>
        <taxon>Spermatophyta</taxon>
        <taxon>Magnoliopsida</taxon>
        <taxon>Proteales</taxon>
        <taxon>Proteaceae</taxon>
        <taxon>Protea</taxon>
    </lineage>
</organism>
<dbReference type="AlphaFoldDB" id="A0A9Q0QU54"/>
<evidence type="ECO:0000256" key="5">
    <source>
        <dbReference type="ARBA" id="ARBA00060586"/>
    </source>
</evidence>
<evidence type="ECO:0000256" key="2">
    <source>
        <dbReference type="ARBA" id="ARBA00022801"/>
    </source>
</evidence>
<dbReference type="CDD" id="cd03443">
    <property type="entry name" value="PaaI_thioesterase"/>
    <property type="match status" value="1"/>
</dbReference>
<evidence type="ECO:0000256" key="4">
    <source>
        <dbReference type="ARBA" id="ARBA00060572"/>
    </source>
</evidence>
<evidence type="ECO:0000313" key="10">
    <source>
        <dbReference type="Proteomes" id="UP001141806"/>
    </source>
</evidence>
<comment type="similarity">
    <text evidence="6">Belongs to the 4-hydroxybenzoyl-CoA thioesterase family. DHNA-CoA hydrolase subfamily.</text>
</comment>
<evidence type="ECO:0000313" key="9">
    <source>
        <dbReference type="EMBL" id="KAJ4971834.1"/>
    </source>
</evidence>
<comment type="subcellular location">
    <subcellularLocation>
        <location evidence="1">Peroxisome</location>
    </subcellularLocation>
</comment>
<dbReference type="PANTHER" id="PTHR43240:SF5">
    <property type="entry name" value="1,4-DIHYDROXY-2-NAPHTHOYL-COA THIOESTERASE 1"/>
    <property type="match status" value="1"/>
</dbReference>
<dbReference type="GO" id="GO:0042372">
    <property type="term" value="P:phylloquinone biosynthetic process"/>
    <property type="evidence" value="ECO:0007669"/>
    <property type="project" value="TreeGrafter"/>
</dbReference>
<dbReference type="EMBL" id="JAMYWD010000005">
    <property type="protein sequence ID" value="KAJ4971834.1"/>
    <property type="molecule type" value="Genomic_DNA"/>
</dbReference>
<evidence type="ECO:0000259" key="8">
    <source>
        <dbReference type="Pfam" id="PF03061"/>
    </source>
</evidence>
<dbReference type="InterPro" id="IPR003736">
    <property type="entry name" value="PAAI_dom"/>
</dbReference>
<dbReference type="FunFam" id="3.10.129.10:FF:000048">
    <property type="entry name" value="14-dihydroxy-2-naphthoyl-CoA thioesterase 1"/>
    <property type="match status" value="1"/>
</dbReference>
<comment type="subunit">
    <text evidence="7">Homotetramers.</text>
</comment>
<accession>A0A9Q0QU54</accession>
<sequence>MGSGSESSSSKTLPAPDEVLNTFGFEIEELSPKRVRGHLKVSDDCCQSWKMLHGGVVAVIAESLASLGAHMSSGFRRIAGIQLSINHFAAAHLGDVVMADATPITLDQTIQVWMVQFWKINPSTHESTKALISTSNVTIISNLPIAEKLRKAAAVPLTKYAKL</sequence>
<dbReference type="Pfam" id="PF03061">
    <property type="entry name" value="4HBT"/>
    <property type="match status" value="1"/>
</dbReference>
<comment type="caution">
    <text evidence="9">The sequence shown here is derived from an EMBL/GenBank/DDBJ whole genome shotgun (WGS) entry which is preliminary data.</text>
</comment>
<protein>
    <recommendedName>
        <fullName evidence="8">Thioesterase domain-containing protein</fullName>
    </recommendedName>
</protein>
<dbReference type="InterPro" id="IPR006683">
    <property type="entry name" value="Thioestr_dom"/>
</dbReference>
<dbReference type="InterPro" id="IPR029069">
    <property type="entry name" value="HotDog_dom_sf"/>
</dbReference>
<keyword evidence="3" id="KW-0576">Peroxisome</keyword>
<keyword evidence="2" id="KW-0378">Hydrolase</keyword>
<dbReference type="Gene3D" id="3.10.129.10">
    <property type="entry name" value="Hotdog Thioesterase"/>
    <property type="match status" value="1"/>
</dbReference>
<evidence type="ECO:0000256" key="1">
    <source>
        <dbReference type="ARBA" id="ARBA00004275"/>
    </source>
</evidence>
<dbReference type="OrthoDB" id="46529at2759"/>
<feature type="domain" description="Thioesterase" evidence="8">
    <location>
        <begin position="51"/>
        <end position="120"/>
    </location>
</feature>
<reference evidence="9" key="1">
    <citation type="journal article" date="2023" name="Plant J.">
        <title>The genome of the king protea, Protea cynaroides.</title>
        <authorList>
            <person name="Chang J."/>
            <person name="Duong T.A."/>
            <person name="Schoeman C."/>
            <person name="Ma X."/>
            <person name="Roodt D."/>
            <person name="Barker N."/>
            <person name="Li Z."/>
            <person name="Van de Peer Y."/>
            <person name="Mizrachi E."/>
        </authorList>
    </citation>
    <scope>NUCLEOTIDE SEQUENCE</scope>
    <source>
        <tissue evidence="9">Young leaves</tissue>
    </source>
</reference>
<dbReference type="GO" id="GO:0061522">
    <property type="term" value="F:1,4-dihydroxy-2-naphthoyl-CoA thioesterase activity"/>
    <property type="evidence" value="ECO:0007669"/>
    <property type="project" value="TreeGrafter"/>
</dbReference>
<keyword evidence="10" id="KW-1185">Reference proteome</keyword>
<comment type="pathway">
    <text evidence="5">Quinol/quinone metabolism; 1,4-dihydroxy-2-naphthoate biosynthesis; 1,4-dihydroxy-2-naphthoate from chorismate: step 7/7.</text>
</comment>
<comment type="pathway">
    <text evidence="4">Cofactor biosynthesis; phylloquinone biosynthesis.</text>
</comment>
<evidence type="ECO:0000256" key="3">
    <source>
        <dbReference type="ARBA" id="ARBA00023140"/>
    </source>
</evidence>
<dbReference type="PANTHER" id="PTHR43240">
    <property type="entry name" value="1,4-DIHYDROXY-2-NAPHTHOYL-COA THIOESTERASE 1"/>
    <property type="match status" value="1"/>
</dbReference>